<protein>
    <submittedName>
        <fullName evidence="1">Uncharacterized protein</fullName>
    </submittedName>
</protein>
<proteinExistence type="predicted"/>
<reference evidence="1 2" key="1">
    <citation type="journal article" date="2020" name="Mol. Biol. Evol.">
        <title>Distinct Expression and Methylation Patterns for Genes with Different Fates following a Single Whole-Genome Duplication in Flowering Plants.</title>
        <authorList>
            <person name="Shi T."/>
            <person name="Rahmani R.S."/>
            <person name="Gugger P.F."/>
            <person name="Wang M."/>
            <person name="Li H."/>
            <person name="Zhang Y."/>
            <person name="Li Z."/>
            <person name="Wang Q."/>
            <person name="Van de Peer Y."/>
            <person name="Marchal K."/>
            <person name="Chen J."/>
        </authorList>
    </citation>
    <scope>NUCLEOTIDE SEQUENCE [LARGE SCALE GENOMIC DNA]</scope>
    <source>
        <tissue evidence="1">Leaf</tissue>
    </source>
</reference>
<evidence type="ECO:0000313" key="2">
    <source>
        <dbReference type="Proteomes" id="UP000607653"/>
    </source>
</evidence>
<accession>A0A822Y144</accession>
<evidence type="ECO:0000313" key="1">
    <source>
        <dbReference type="EMBL" id="DAD24999.1"/>
    </source>
</evidence>
<gene>
    <name evidence="1" type="ORF">HUJ06_026463</name>
</gene>
<keyword evidence="2" id="KW-1185">Reference proteome</keyword>
<dbReference type="Proteomes" id="UP000607653">
    <property type="component" value="Unassembled WGS sequence"/>
</dbReference>
<name>A0A822Y144_NELNU</name>
<sequence>MMMMDKVHGVYFFEIEGFTIQGGGEVMQELPKQQLIMWLK</sequence>
<comment type="caution">
    <text evidence="1">The sequence shown here is derived from an EMBL/GenBank/DDBJ whole genome shotgun (WGS) entry which is preliminary data.</text>
</comment>
<dbReference type="EMBL" id="DUZY01000001">
    <property type="protein sequence ID" value="DAD24999.1"/>
    <property type="molecule type" value="Genomic_DNA"/>
</dbReference>
<organism evidence="1 2">
    <name type="scientific">Nelumbo nucifera</name>
    <name type="common">Sacred lotus</name>
    <dbReference type="NCBI Taxonomy" id="4432"/>
    <lineage>
        <taxon>Eukaryota</taxon>
        <taxon>Viridiplantae</taxon>
        <taxon>Streptophyta</taxon>
        <taxon>Embryophyta</taxon>
        <taxon>Tracheophyta</taxon>
        <taxon>Spermatophyta</taxon>
        <taxon>Magnoliopsida</taxon>
        <taxon>Proteales</taxon>
        <taxon>Nelumbonaceae</taxon>
        <taxon>Nelumbo</taxon>
    </lineage>
</organism>
<dbReference type="AlphaFoldDB" id="A0A822Y144"/>